<keyword evidence="9" id="KW-0418">Kinase</keyword>
<evidence type="ECO:0000259" key="15">
    <source>
        <dbReference type="PROSITE" id="PS50109"/>
    </source>
</evidence>
<dbReference type="Gene3D" id="3.30.565.10">
    <property type="entry name" value="Histidine kinase-like ATPase, C-terminal domain"/>
    <property type="match status" value="1"/>
</dbReference>
<dbReference type="PROSITE" id="PS50109">
    <property type="entry name" value="HIS_KIN"/>
    <property type="match status" value="1"/>
</dbReference>
<evidence type="ECO:0000256" key="9">
    <source>
        <dbReference type="ARBA" id="ARBA00022777"/>
    </source>
</evidence>
<evidence type="ECO:0000256" key="13">
    <source>
        <dbReference type="ARBA" id="ARBA00023136"/>
    </source>
</evidence>
<keyword evidence="13 14" id="KW-0472">Membrane</keyword>
<dbReference type="EC" id="2.7.13.3" evidence="4"/>
<accession>A0A916WNV3</accession>
<dbReference type="RefSeq" id="WP_229742122.1">
    <property type="nucleotide sequence ID" value="NZ_BMGC01000003.1"/>
</dbReference>
<dbReference type="GO" id="GO:0005737">
    <property type="term" value="C:cytoplasm"/>
    <property type="evidence" value="ECO:0007669"/>
    <property type="project" value="UniProtKB-ARBA"/>
</dbReference>
<dbReference type="Pfam" id="PF13493">
    <property type="entry name" value="DUF4118"/>
    <property type="match status" value="1"/>
</dbReference>
<dbReference type="InterPro" id="IPR004358">
    <property type="entry name" value="Sig_transdc_His_kin-like_C"/>
</dbReference>
<reference evidence="16" key="2">
    <citation type="submission" date="2020-09" db="EMBL/GenBank/DDBJ databases">
        <authorList>
            <person name="Sun Q."/>
            <person name="Zhou Y."/>
        </authorList>
    </citation>
    <scope>NUCLEOTIDE SEQUENCE</scope>
    <source>
        <strain evidence="16">CGMCC 1.12827</strain>
    </source>
</reference>
<feature type="domain" description="Histidine kinase" evidence="15">
    <location>
        <begin position="626"/>
        <end position="865"/>
    </location>
</feature>
<dbReference type="PANTHER" id="PTHR45569:SF1">
    <property type="entry name" value="SENSOR PROTEIN KDPD"/>
    <property type="match status" value="1"/>
</dbReference>
<evidence type="ECO:0000256" key="12">
    <source>
        <dbReference type="ARBA" id="ARBA00023012"/>
    </source>
</evidence>
<dbReference type="InterPro" id="IPR014729">
    <property type="entry name" value="Rossmann-like_a/b/a_fold"/>
</dbReference>
<keyword evidence="11 14" id="KW-1133">Transmembrane helix</keyword>
<dbReference type="InterPro" id="IPR005467">
    <property type="entry name" value="His_kinase_dom"/>
</dbReference>
<comment type="subcellular location">
    <subcellularLocation>
        <location evidence="3">Cell membrane</location>
    </subcellularLocation>
    <subcellularLocation>
        <location evidence="2">Membrane</location>
        <topology evidence="2">Multi-pass membrane protein</topology>
    </subcellularLocation>
</comment>
<keyword evidence="5" id="KW-0597">Phosphoprotein</keyword>
<reference evidence="16" key="1">
    <citation type="journal article" date="2014" name="Int. J. Syst. Evol. Microbiol.">
        <title>Complete genome sequence of Corynebacterium casei LMG S-19264T (=DSM 44701T), isolated from a smear-ripened cheese.</title>
        <authorList>
            <consortium name="US DOE Joint Genome Institute (JGI-PGF)"/>
            <person name="Walter F."/>
            <person name="Albersmeier A."/>
            <person name="Kalinowski J."/>
            <person name="Ruckert C."/>
        </authorList>
    </citation>
    <scope>NUCLEOTIDE SEQUENCE</scope>
    <source>
        <strain evidence="16">CGMCC 1.12827</strain>
    </source>
</reference>
<comment type="caution">
    <text evidence="16">The sequence shown here is derived from an EMBL/GenBank/DDBJ whole genome shotgun (WGS) entry which is preliminary data.</text>
</comment>
<dbReference type="Pfam" id="PF02518">
    <property type="entry name" value="HATPase_c"/>
    <property type="match status" value="1"/>
</dbReference>
<evidence type="ECO:0000256" key="4">
    <source>
        <dbReference type="ARBA" id="ARBA00012438"/>
    </source>
</evidence>
<evidence type="ECO:0000256" key="1">
    <source>
        <dbReference type="ARBA" id="ARBA00000085"/>
    </source>
</evidence>
<comment type="catalytic activity">
    <reaction evidence="1">
        <text>ATP + protein L-histidine = ADP + protein N-phospho-L-histidine.</text>
        <dbReference type="EC" id="2.7.13.3"/>
    </reaction>
</comment>
<dbReference type="FunFam" id="3.40.50.300:FF:000483">
    <property type="entry name" value="Sensor histidine kinase KdpD"/>
    <property type="match status" value="1"/>
</dbReference>
<evidence type="ECO:0000256" key="8">
    <source>
        <dbReference type="ARBA" id="ARBA00022741"/>
    </source>
</evidence>
<dbReference type="CDD" id="cd00082">
    <property type="entry name" value="HisKA"/>
    <property type="match status" value="1"/>
</dbReference>
<dbReference type="CDD" id="cd00075">
    <property type="entry name" value="HATPase"/>
    <property type="match status" value="1"/>
</dbReference>
<dbReference type="SMART" id="SM00388">
    <property type="entry name" value="HisKA"/>
    <property type="match status" value="1"/>
</dbReference>
<dbReference type="InterPro" id="IPR003594">
    <property type="entry name" value="HATPase_dom"/>
</dbReference>
<dbReference type="Gene3D" id="3.40.50.620">
    <property type="entry name" value="HUPs"/>
    <property type="match status" value="1"/>
</dbReference>
<dbReference type="InterPro" id="IPR036890">
    <property type="entry name" value="HATPase_C_sf"/>
</dbReference>
<keyword evidence="8" id="KW-0547">Nucleotide-binding</keyword>
<dbReference type="PRINTS" id="PR00344">
    <property type="entry name" value="BCTRLSENSOR"/>
</dbReference>
<dbReference type="SUPFAM" id="SSF52402">
    <property type="entry name" value="Adenine nucleotide alpha hydrolases-like"/>
    <property type="match status" value="1"/>
</dbReference>
<dbReference type="InterPro" id="IPR006016">
    <property type="entry name" value="UspA"/>
</dbReference>
<dbReference type="InterPro" id="IPR027417">
    <property type="entry name" value="P-loop_NTPase"/>
</dbReference>
<feature type="transmembrane region" description="Helical" evidence="14">
    <location>
        <begin position="455"/>
        <end position="472"/>
    </location>
</feature>
<keyword evidence="12" id="KW-0902">Two-component regulatory system</keyword>
<dbReference type="Pfam" id="PF02702">
    <property type="entry name" value="KdpD"/>
    <property type="match status" value="1"/>
</dbReference>
<proteinExistence type="predicted"/>
<dbReference type="Pfam" id="PF00582">
    <property type="entry name" value="Usp"/>
    <property type="match status" value="1"/>
</dbReference>
<dbReference type="SMART" id="SM00387">
    <property type="entry name" value="HATPase_c"/>
    <property type="match status" value="1"/>
</dbReference>
<dbReference type="InterPro" id="IPR003661">
    <property type="entry name" value="HisK_dim/P_dom"/>
</dbReference>
<dbReference type="FunFam" id="3.40.50.620:FF:000112">
    <property type="entry name" value="Sensor histidine kinase KdpD"/>
    <property type="match status" value="1"/>
</dbReference>
<evidence type="ECO:0000313" key="16">
    <source>
        <dbReference type="EMBL" id="GGB20375.1"/>
    </source>
</evidence>
<keyword evidence="7 14" id="KW-0812">Transmembrane</keyword>
<dbReference type="Gene3D" id="1.10.287.130">
    <property type="match status" value="1"/>
</dbReference>
<keyword evidence="10" id="KW-0067">ATP-binding</keyword>
<sequence>MSETRGALRVFLGAAPGVGKTYEMLEEARAKAAEGVDVVAAVIHTHGRAATEAMTQGLEHIPERTVTYRGTQLHELDVDAVIARAPQIALVDEMAHSNAPGSRNAKRWIDIEEIRSAGIEVWTTINIQHLESLNDVVAQITGVIQHETVPDEAVRAADEIELVDIAPQALRQRLADGKVYRTRQAEGALANYFRAGNLTALRELALLWLADQVDDALARYRDSHAITDTWETRERVVVAVTGGPESATLIRRARRIASRSSAEVVVVHVARGDGLLDPERRTLTGLEELAKGFGARMHTVVGEDIPTALLEFARGVNATQLVLGTSRRSRWQRFLREGVGSAVVRNSGKIDVHMVTHGQDRHQRRLDIRGTRLHRPLSWVLAVVVPLVAAALIYLVDRWMNVSSESAVFFIAILAVSLLGGIGPAVASAVLSGLLLNYLFTSPRYTLTVSDPNNALTIVVMIVVAIAVAALVDSVSRRRAEAVRATREAELLATFAGAVLGGAGLDALLERVREAYDQTSVSLVRTTGQGTIGVDGTHSDRVVEAGVGEQPPTEPSAADTVIAVPGNDDVELLLAGRRIGAEDRRVLTAVALQAAGVLERRRLAAEASAAVALAETDRLRRALLTAVSHDLRTPLAAIKAAASSLRSTDVSFSPEDTEELLATIDESADDLTSLVGNLLDSSRLAAGVITPSFSYVYLSEVTARVTASIAAHAPHAVERLVIDVDDERVWADAGLLERVLVNVVDNALRHGDGSHAEGGGSDTVEIIASSLGYPHAPGVGGVADDADDRYRCRIDVIDHGPGIRDSLREHAFDAFTTEGDRNSSSGVGLGLSVARGFTEAMGGRIDLVDTLGGGLTVRIEIGKEEPVDD</sequence>
<organism evidence="16 17">
    <name type="scientific">Gordonia jinhuaensis</name>
    <dbReference type="NCBI Taxonomy" id="1517702"/>
    <lineage>
        <taxon>Bacteria</taxon>
        <taxon>Bacillati</taxon>
        <taxon>Actinomycetota</taxon>
        <taxon>Actinomycetes</taxon>
        <taxon>Mycobacteriales</taxon>
        <taxon>Gordoniaceae</taxon>
        <taxon>Gordonia</taxon>
    </lineage>
</organism>
<dbReference type="InterPro" id="IPR003852">
    <property type="entry name" value="Sig_transdc_His_kinase_KdpD_N"/>
</dbReference>
<protein>
    <recommendedName>
        <fullName evidence="4">histidine kinase</fullName>
        <ecNumber evidence="4">2.7.13.3</ecNumber>
    </recommendedName>
</protein>
<evidence type="ECO:0000256" key="6">
    <source>
        <dbReference type="ARBA" id="ARBA00022679"/>
    </source>
</evidence>
<feature type="transmembrane region" description="Helical" evidence="14">
    <location>
        <begin position="408"/>
        <end position="435"/>
    </location>
</feature>
<keyword evidence="17" id="KW-1185">Reference proteome</keyword>
<dbReference type="GO" id="GO:0005524">
    <property type="term" value="F:ATP binding"/>
    <property type="evidence" value="ECO:0007669"/>
    <property type="project" value="UniProtKB-KW"/>
</dbReference>
<keyword evidence="6" id="KW-0808">Transferase</keyword>
<dbReference type="AlphaFoldDB" id="A0A916WNV3"/>
<evidence type="ECO:0000313" key="17">
    <source>
        <dbReference type="Proteomes" id="UP000621454"/>
    </source>
</evidence>
<dbReference type="Pfam" id="PF00512">
    <property type="entry name" value="HisKA"/>
    <property type="match status" value="1"/>
</dbReference>
<evidence type="ECO:0000256" key="3">
    <source>
        <dbReference type="ARBA" id="ARBA00004236"/>
    </source>
</evidence>
<evidence type="ECO:0000256" key="10">
    <source>
        <dbReference type="ARBA" id="ARBA00022840"/>
    </source>
</evidence>
<evidence type="ECO:0000256" key="14">
    <source>
        <dbReference type="SAM" id="Phobius"/>
    </source>
</evidence>
<name>A0A916WNV3_9ACTN</name>
<dbReference type="SUPFAM" id="SSF55874">
    <property type="entry name" value="ATPase domain of HSP90 chaperone/DNA topoisomerase II/histidine kinase"/>
    <property type="match status" value="1"/>
</dbReference>
<dbReference type="InterPro" id="IPR052023">
    <property type="entry name" value="Histidine_kinase_KdpD"/>
</dbReference>
<dbReference type="InterPro" id="IPR038318">
    <property type="entry name" value="KdpD_sf"/>
</dbReference>
<dbReference type="Gene3D" id="3.40.50.300">
    <property type="entry name" value="P-loop containing nucleotide triphosphate hydrolases"/>
    <property type="match status" value="1"/>
</dbReference>
<gene>
    <name evidence="16" type="ORF">GCM10011489_05580</name>
</gene>
<evidence type="ECO:0000256" key="11">
    <source>
        <dbReference type="ARBA" id="ARBA00022989"/>
    </source>
</evidence>
<dbReference type="Proteomes" id="UP000621454">
    <property type="component" value="Unassembled WGS sequence"/>
</dbReference>
<dbReference type="GO" id="GO:0000155">
    <property type="term" value="F:phosphorelay sensor kinase activity"/>
    <property type="evidence" value="ECO:0007669"/>
    <property type="project" value="InterPro"/>
</dbReference>
<dbReference type="EMBL" id="BMGC01000003">
    <property type="protein sequence ID" value="GGB20375.1"/>
    <property type="molecule type" value="Genomic_DNA"/>
</dbReference>
<dbReference type="InterPro" id="IPR036097">
    <property type="entry name" value="HisK_dim/P_sf"/>
</dbReference>
<evidence type="ECO:0000256" key="2">
    <source>
        <dbReference type="ARBA" id="ARBA00004141"/>
    </source>
</evidence>
<evidence type="ECO:0000256" key="5">
    <source>
        <dbReference type="ARBA" id="ARBA00022553"/>
    </source>
</evidence>
<dbReference type="PANTHER" id="PTHR45569">
    <property type="entry name" value="SENSOR PROTEIN KDPD"/>
    <property type="match status" value="1"/>
</dbReference>
<evidence type="ECO:0000256" key="7">
    <source>
        <dbReference type="ARBA" id="ARBA00022692"/>
    </source>
</evidence>
<feature type="transmembrane region" description="Helical" evidence="14">
    <location>
        <begin position="377"/>
        <end position="396"/>
    </location>
</feature>
<dbReference type="InterPro" id="IPR025201">
    <property type="entry name" value="KdpD_TM"/>
</dbReference>
<dbReference type="Gene3D" id="1.20.120.620">
    <property type="entry name" value="Backbone structure of the membrane domain of e. Coli histidine kinase receptor kdpd"/>
    <property type="match status" value="1"/>
</dbReference>
<dbReference type="GO" id="GO:0005886">
    <property type="term" value="C:plasma membrane"/>
    <property type="evidence" value="ECO:0007669"/>
    <property type="project" value="UniProtKB-SubCell"/>
</dbReference>
<dbReference type="SUPFAM" id="SSF47384">
    <property type="entry name" value="Homodimeric domain of signal transducing histidine kinase"/>
    <property type="match status" value="1"/>
</dbReference>